<dbReference type="RefSeq" id="WP_018063254.1">
    <property type="nucleotide sequence ID" value="NZ_AQWH01000002.1"/>
</dbReference>
<dbReference type="Proteomes" id="UP000191135">
    <property type="component" value="Chromosome"/>
</dbReference>
<proteinExistence type="predicted"/>
<evidence type="ECO:0000313" key="2">
    <source>
        <dbReference type="Proteomes" id="UP000191135"/>
    </source>
</evidence>
<keyword evidence="2" id="KW-1185">Reference proteome</keyword>
<reference evidence="1 2" key="1">
    <citation type="submission" date="2017-03" db="EMBL/GenBank/DDBJ databases">
        <title>Foreign affairs: Plasmid Transfer between Roseobacters and Rhizobia.</title>
        <authorList>
            <person name="Bartling P."/>
            <person name="Bunk B."/>
            <person name="Overmann J."/>
            <person name="Brinkmann H."/>
            <person name="Petersen J."/>
        </authorList>
    </citation>
    <scope>NUCLEOTIDE SEQUENCE [LARGE SCALE GENOMIC DNA]</scope>
    <source>
        <strain evidence="1 2">MACL11</strain>
    </source>
</reference>
<dbReference type="STRING" id="1122214.Mame_02941"/>
<evidence type="ECO:0000313" key="1">
    <source>
        <dbReference type="EMBL" id="AQZ52263.1"/>
    </source>
</evidence>
<dbReference type="EMBL" id="CP020330">
    <property type="protein sequence ID" value="AQZ52263.1"/>
    <property type="molecule type" value="Genomic_DNA"/>
</dbReference>
<protein>
    <submittedName>
        <fullName evidence="1">Uncharacterized protein</fullName>
    </submittedName>
</protein>
<name>A0A1U9Z3I7_9HYPH</name>
<dbReference type="OrthoDB" id="7916240at2"/>
<accession>A0A1U9Z3I7</accession>
<dbReference type="KEGG" id="mmed:Mame_02941"/>
<sequence length="136" mass="14518">MLREPAACAGVDTLSPHFSAKVTFMRSALTVIALAATLAACTQRADSIGAIPVSPEEFAGSSCETLLSQYEDENAKLKDLAQEQDSEIVGDVRMFGASLGSMSEDQNIKNQETAIAYAKGRVNALDIAMRRKNCAM</sequence>
<organism evidence="1 2">
    <name type="scientific">Martelella mediterranea DSM 17316</name>
    <dbReference type="NCBI Taxonomy" id="1122214"/>
    <lineage>
        <taxon>Bacteria</taxon>
        <taxon>Pseudomonadati</taxon>
        <taxon>Pseudomonadota</taxon>
        <taxon>Alphaproteobacteria</taxon>
        <taxon>Hyphomicrobiales</taxon>
        <taxon>Aurantimonadaceae</taxon>
        <taxon>Martelella</taxon>
    </lineage>
</organism>
<gene>
    <name evidence="1" type="ORF">Mame_02941</name>
</gene>
<dbReference type="AlphaFoldDB" id="A0A1U9Z3I7"/>